<dbReference type="Pfam" id="PF13456">
    <property type="entry name" value="RVT_3"/>
    <property type="match status" value="1"/>
</dbReference>
<dbReference type="GO" id="GO:0004523">
    <property type="term" value="F:RNA-DNA hybrid ribonuclease activity"/>
    <property type="evidence" value="ECO:0007669"/>
    <property type="project" value="InterPro"/>
</dbReference>
<dbReference type="SMART" id="SM00220">
    <property type="entry name" value="S_TKc"/>
    <property type="match status" value="1"/>
</dbReference>
<dbReference type="GO" id="GO:0005524">
    <property type="term" value="F:ATP binding"/>
    <property type="evidence" value="ECO:0007669"/>
    <property type="project" value="InterPro"/>
</dbReference>
<reference evidence="10" key="1">
    <citation type="submission" date="2015-06" db="UniProtKB">
        <authorList>
            <consortium name="EnsemblPlants"/>
        </authorList>
    </citation>
    <scope>IDENTIFICATION</scope>
</reference>
<keyword evidence="8" id="KW-0472">Membrane</keyword>
<keyword evidence="7" id="KW-1133">Transmembrane helix</keyword>
<sequence length="907" mass="98664">MSNIDRHALLCFKSGISSDPLGILHSWSNGSLDFCSWKGVACGTKFPPRVASLNLTAARLGGQLSGCVCNLTFLSRMNLANNHLLGTIPEVLGKLPNLHTLNLAGSNLQDNFLSGSIPPSIGNVSSLTSILLGRNRLSGLIPETLSHIKELLELDLSFNSLSGSVPSSIYNMTSLCYFSVGSNTLVGQIPSHIGYSLSNLQLLILGSNRLNVLIPASLANMLNLQILDLSNNSLHGSVPSLGSLSNLHQLDLGRNLLEAHDWSFLTSLANCTQLTKLSLERNALNGSLPISIVNLSRRLEDLSLGSNQISGSIPVEIGNLVNLFSLGMESNFLSGSIPSSIGKLRNLYILNLSKNKLSGQIPPSIGDVTQLSELHLDGNNLSENIPGSLAQCMGLFELNLSQNNLDGSISVRLFADLLFAWSLDFSHNNLTGELPPVLGTYGIGSGLLSLHIEGNRFHGQIPERWHLLVSTRQLNLSHNGLSGVVPKFFEQLDKLEQLDLSYNNLEGVVPASVYVCRFKSDKSLVAIKVFNLNEPGGYNSYLIECEVLRSTRHRNIMRPVTLCSTLDSQNHEFKALIFEFMVNGSLERWLHSEQHNGIPDKVLSFGQRICIAVDVASALDYVHNELTPPLIHCDLKPNNVLLYDDMTARLSDFGSAKFLSLGPPAAARFPGDSGSGMEDVGLEFLLDAVDWFPLWEEFTDSLEHLASLVALARRRQRAACASNGRHLPLGLRSQLTGSIQRRTRPLLLPLPPAKHDVKINVDGGLSKVGDRGASAVICRDKHGMFLGASAVIFEGLLDPTTLEAQACNEALALAADRHAQSVCVASDCLEVITYIHTGASCRYFAILEEIKHRMRSIQDLQFVHENRKHNGEAHALAKAAASLPPGRHVWLTTLPDIICIPMCLNIQ</sequence>
<dbReference type="InterPro" id="IPR008271">
    <property type="entry name" value="Ser/Thr_kinase_AS"/>
</dbReference>
<comment type="subcellular location">
    <subcellularLocation>
        <location evidence="1">Membrane</location>
        <topology evidence="1">Single-pass membrane protein</topology>
    </subcellularLocation>
</comment>
<accession>M8CBC8</accession>
<protein>
    <submittedName>
        <fullName evidence="10">Putative LRR receptor-like serine/threonine-protein kinase</fullName>
    </submittedName>
</protein>
<dbReference type="InterPro" id="IPR003591">
    <property type="entry name" value="Leu-rich_rpt_typical-subtyp"/>
</dbReference>
<organism evidence="10">
    <name type="scientific">Aegilops tauschii</name>
    <name type="common">Tausch's goatgrass</name>
    <name type="synonym">Aegilops squarrosa</name>
    <dbReference type="NCBI Taxonomy" id="37682"/>
    <lineage>
        <taxon>Eukaryota</taxon>
        <taxon>Viridiplantae</taxon>
        <taxon>Streptophyta</taxon>
        <taxon>Embryophyta</taxon>
        <taxon>Tracheophyta</taxon>
        <taxon>Spermatophyta</taxon>
        <taxon>Magnoliopsida</taxon>
        <taxon>Liliopsida</taxon>
        <taxon>Poales</taxon>
        <taxon>Poaceae</taxon>
        <taxon>BOP clade</taxon>
        <taxon>Pooideae</taxon>
        <taxon>Triticodae</taxon>
        <taxon>Triticeae</taxon>
        <taxon>Triticinae</taxon>
        <taxon>Aegilops</taxon>
    </lineage>
</organism>
<dbReference type="SUPFAM" id="SSF53098">
    <property type="entry name" value="Ribonuclease H-like"/>
    <property type="match status" value="1"/>
</dbReference>
<dbReference type="PANTHER" id="PTHR48060:SF21">
    <property type="entry name" value="L DOMAIN-LIKE PROTEIN"/>
    <property type="match status" value="1"/>
</dbReference>
<dbReference type="PROSITE" id="PS00108">
    <property type="entry name" value="PROTEIN_KINASE_ST"/>
    <property type="match status" value="1"/>
</dbReference>
<dbReference type="InterPro" id="IPR036397">
    <property type="entry name" value="RNaseH_sf"/>
</dbReference>
<dbReference type="InterPro" id="IPR011009">
    <property type="entry name" value="Kinase-like_dom_sf"/>
</dbReference>
<dbReference type="SUPFAM" id="SSF52058">
    <property type="entry name" value="L domain-like"/>
    <property type="match status" value="1"/>
</dbReference>
<dbReference type="PROSITE" id="PS51450">
    <property type="entry name" value="LRR"/>
    <property type="match status" value="1"/>
</dbReference>
<dbReference type="Gene3D" id="3.30.420.10">
    <property type="entry name" value="Ribonuclease H-like superfamily/Ribonuclease H"/>
    <property type="match status" value="1"/>
</dbReference>
<dbReference type="InterPro" id="IPR053211">
    <property type="entry name" value="DNA_repair-toleration"/>
</dbReference>
<dbReference type="Pfam" id="PF00069">
    <property type="entry name" value="Pkinase"/>
    <property type="match status" value="1"/>
</dbReference>
<dbReference type="PROSITE" id="PS50011">
    <property type="entry name" value="PROTEIN_KINASE_DOM"/>
    <property type="match status" value="1"/>
</dbReference>
<feature type="domain" description="Protein kinase" evidence="9">
    <location>
        <begin position="471"/>
        <end position="891"/>
    </location>
</feature>
<dbReference type="InterPro" id="IPR044730">
    <property type="entry name" value="RNase_H-like_dom_plant"/>
</dbReference>
<dbReference type="GO" id="GO:0016020">
    <property type="term" value="C:membrane"/>
    <property type="evidence" value="ECO:0007669"/>
    <property type="project" value="UniProtKB-SubCell"/>
</dbReference>
<evidence type="ECO:0000256" key="4">
    <source>
        <dbReference type="ARBA" id="ARBA00022692"/>
    </source>
</evidence>
<dbReference type="InterPro" id="IPR032675">
    <property type="entry name" value="LRR_dom_sf"/>
</dbReference>
<dbReference type="PANTHER" id="PTHR48060">
    <property type="entry name" value="DNA DAMAGE-REPAIR/TOLERATION PROTEIN DRT100"/>
    <property type="match status" value="1"/>
</dbReference>
<dbReference type="SUPFAM" id="SSF52047">
    <property type="entry name" value="RNI-like"/>
    <property type="match status" value="1"/>
</dbReference>
<evidence type="ECO:0000256" key="3">
    <source>
        <dbReference type="ARBA" id="ARBA00022614"/>
    </source>
</evidence>
<dbReference type="InterPro" id="IPR000719">
    <property type="entry name" value="Prot_kinase_dom"/>
</dbReference>
<dbReference type="Gene3D" id="3.80.10.10">
    <property type="entry name" value="Ribonuclease Inhibitor"/>
    <property type="match status" value="3"/>
</dbReference>
<dbReference type="SMART" id="SM00369">
    <property type="entry name" value="LRR_TYP"/>
    <property type="match status" value="9"/>
</dbReference>
<name>M8CBC8_AEGTA</name>
<keyword evidence="6" id="KW-0677">Repeat</keyword>
<dbReference type="Pfam" id="PF08263">
    <property type="entry name" value="LRRNT_2"/>
    <property type="match status" value="1"/>
</dbReference>
<dbReference type="InterPro" id="IPR002156">
    <property type="entry name" value="RNaseH_domain"/>
</dbReference>
<dbReference type="FunFam" id="3.80.10.10:FF:000095">
    <property type="entry name" value="LRR receptor-like serine/threonine-protein kinase GSO1"/>
    <property type="match status" value="2"/>
</dbReference>
<dbReference type="PRINTS" id="PR00019">
    <property type="entry name" value="LEURICHRPT"/>
</dbReference>
<dbReference type="GO" id="GO:0004672">
    <property type="term" value="F:protein kinase activity"/>
    <property type="evidence" value="ECO:0007669"/>
    <property type="project" value="InterPro"/>
</dbReference>
<evidence type="ECO:0000256" key="2">
    <source>
        <dbReference type="ARBA" id="ARBA00008684"/>
    </source>
</evidence>
<dbReference type="ExpressionAtlas" id="M8CBC8">
    <property type="expression patterns" value="baseline"/>
</dbReference>
<keyword evidence="4" id="KW-0812">Transmembrane</keyword>
<dbReference type="CDD" id="cd06222">
    <property type="entry name" value="RNase_H_like"/>
    <property type="match status" value="1"/>
</dbReference>
<dbReference type="SUPFAM" id="SSF56112">
    <property type="entry name" value="Protein kinase-like (PK-like)"/>
    <property type="match status" value="1"/>
</dbReference>
<dbReference type="Gene3D" id="1.10.510.10">
    <property type="entry name" value="Transferase(Phosphotransferase) domain 1"/>
    <property type="match status" value="1"/>
</dbReference>
<dbReference type="Pfam" id="PF00560">
    <property type="entry name" value="LRR_1"/>
    <property type="match status" value="6"/>
</dbReference>
<dbReference type="Pfam" id="PF13855">
    <property type="entry name" value="LRR_8"/>
    <property type="match status" value="2"/>
</dbReference>
<evidence type="ECO:0000259" key="9">
    <source>
        <dbReference type="PROSITE" id="PS50011"/>
    </source>
</evidence>
<proteinExistence type="inferred from homology"/>
<dbReference type="InterPro" id="IPR001611">
    <property type="entry name" value="Leu-rich_rpt"/>
</dbReference>
<evidence type="ECO:0000313" key="10">
    <source>
        <dbReference type="EnsemblPlants" id="EMT31659"/>
    </source>
</evidence>
<dbReference type="AlphaFoldDB" id="M8CBC8"/>
<evidence type="ECO:0000256" key="7">
    <source>
        <dbReference type="ARBA" id="ARBA00022989"/>
    </source>
</evidence>
<dbReference type="EnsemblPlants" id="EMT31659">
    <property type="protein sequence ID" value="EMT31659"/>
    <property type="gene ID" value="F775_25719"/>
</dbReference>
<comment type="similarity">
    <text evidence="2">Belongs to the protein kinase superfamily. Ser/Thr protein kinase family.</text>
</comment>
<dbReference type="InterPro" id="IPR013210">
    <property type="entry name" value="LRR_N_plant-typ"/>
</dbReference>
<evidence type="ECO:0000256" key="6">
    <source>
        <dbReference type="ARBA" id="ARBA00022737"/>
    </source>
</evidence>
<evidence type="ECO:0000256" key="1">
    <source>
        <dbReference type="ARBA" id="ARBA00004167"/>
    </source>
</evidence>
<evidence type="ECO:0000256" key="8">
    <source>
        <dbReference type="ARBA" id="ARBA00023136"/>
    </source>
</evidence>
<evidence type="ECO:0000256" key="5">
    <source>
        <dbReference type="ARBA" id="ARBA00022729"/>
    </source>
</evidence>
<dbReference type="InterPro" id="IPR012337">
    <property type="entry name" value="RNaseH-like_sf"/>
</dbReference>
<keyword evidence="5" id="KW-0732">Signal</keyword>
<keyword evidence="3" id="KW-0433">Leucine-rich repeat</keyword>
<dbReference type="GO" id="GO:0003676">
    <property type="term" value="F:nucleic acid binding"/>
    <property type="evidence" value="ECO:0007669"/>
    <property type="project" value="InterPro"/>
</dbReference>